<gene>
    <name evidence="9" type="ORF">TBC1_112337</name>
</gene>
<dbReference type="PATRIC" id="fig|1678841.3.peg.2612"/>
<dbReference type="GO" id="GO:0006089">
    <property type="term" value="P:lactate metabolic process"/>
    <property type="evidence" value="ECO:0007669"/>
    <property type="project" value="InterPro"/>
</dbReference>
<dbReference type="InterPro" id="IPR037171">
    <property type="entry name" value="NagB/RpiA_transferase-like"/>
</dbReference>
<dbReference type="InterPro" id="IPR003741">
    <property type="entry name" value="LUD_dom"/>
</dbReference>
<protein>
    <submittedName>
        <fullName evidence="9">Iron-sulfur cluster-binding protein</fullName>
    </submittedName>
</protein>
<evidence type="ECO:0000256" key="1">
    <source>
        <dbReference type="ARBA" id="ARBA00022448"/>
    </source>
</evidence>
<dbReference type="GO" id="GO:0046872">
    <property type="term" value="F:metal ion binding"/>
    <property type="evidence" value="ECO:0007669"/>
    <property type="project" value="UniProtKB-KW"/>
</dbReference>
<dbReference type="InterPro" id="IPR024185">
    <property type="entry name" value="FTHF_cligase-like_sf"/>
</dbReference>
<evidence type="ECO:0000256" key="2">
    <source>
        <dbReference type="ARBA" id="ARBA00022485"/>
    </source>
</evidence>
<feature type="domain" description="4Fe-4S ferredoxin-type" evidence="8">
    <location>
        <begin position="302"/>
        <end position="332"/>
    </location>
</feature>
<keyword evidence="10" id="KW-1185">Reference proteome</keyword>
<dbReference type="Proteomes" id="UP000053091">
    <property type="component" value="Unassembled WGS sequence"/>
</dbReference>
<evidence type="ECO:0000313" key="10">
    <source>
        <dbReference type="Proteomes" id="UP000053091"/>
    </source>
</evidence>
<keyword evidence="4" id="KW-0677">Repeat</keyword>
<name>A0A0S7BUK5_9BACT</name>
<dbReference type="EMBL" id="DF968182">
    <property type="protein sequence ID" value="GAP44173.1"/>
    <property type="molecule type" value="Genomic_DNA"/>
</dbReference>
<dbReference type="InterPro" id="IPR004452">
    <property type="entry name" value="LutB/LldF"/>
</dbReference>
<keyword evidence="3" id="KW-0479">Metal-binding</keyword>
<evidence type="ECO:0000256" key="5">
    <source>
        <dbReference type="ARBA" id="ARBA00022982"/>
    </source>
</evidence>
<evidence type="ECO:0000313" key="9">
    <source>
        <dbReference type="EMBL" id="GAP44173.1"/>
    </source>
</evidence>
<keyword evidence="5" id="KW-0249">Electron transport</keyword>
<dbReference type="GO" id="GO:0051539">
    <property type="term" value="F:4 iron, 4 sulfur cluster binding"/>
    <property type="evidence" value="ECO:0007669"/>
    <property type="project" value="UniProtKB-KW"/>
</dbReference>
<organism evidence="9">
    <name type="scientific">Lentimicrobium saccharophilum</name>
    <dbReference type="NCBI Taxonomy" id="1678841"/>
    <lineage>
        <taxon>Bacteria</taxon>
        <taxon>Pseudomonadati</taxon>
        <taxon>Bacteroidota</taxon>
        <taxon>Bacteroidia</taxon>
        <taxon>Bacteroidales</taxon>
        <taxon>Lentimicrobiaceae</taxon>
        <taxon>Lentimicrobium</taxon>
    </lineage>
</organism>
<dbReference type="NCBIfam" id="TIGR00273">
    <property type="entry name" value="LutB/LldF family L-lactate oxidation iron-sulfur protein"/>
    <property type="match status" value="1"/>
</dbReference>
<dbReference type="PANTHER" id="PTHR47153">
    <property type="entry name" value="LACTATE UTILIZATION PROTEIN B"/>
    <property type="match status" value="1"/>
</dbReference>
<dbReference type="InterPro" id="IPR017900">
    <property type="entry name" value="4Fe4S_Fe_S_CS"/>
</dbReference>
<dbReference type="AlphaFoldDB" id="A0A0S7BUK5"/>
<dbReference type="Pfam" id="PF13183">
    <property type="entry name" value="Fer4_8"/>
    <property type="match status" value="1"/>
</dbReference>
<dbReference type="STRING" id="1678841.TBC1_112337"/>
<evidence type="ECO:0000256" key="4">
    <source>
        <dbReference type="ARBA" id="ARBA00022737"/>
    </source>
</evidence>
<evidence type="ECO:0000256" key="7">
    <source>
        <dbReference type="ARBA" id="ARBA00023014"/>
    </source>
</evidence>
<evidence type="ECO:0000256" key="3">
    <source>
        <dbReference type="ARBA" id="ARBA00022723"/>
    </source>
</evidence>
<evidence type="ECO:0000259" key="8">
    <source>
        <dbReference type="PROSITE" id="PS51379"/>
    </source>
</evidence>
<dbReference type="OrthoDB" id="9782337at2"/>
<dbReference type="PANTHER" id="PTHR47153:SF2">
    <property type="entry name" value="LACTATE UTILIZATION PROTEIN B"/>
    <property type="match status" value="1"/>
</dbReference>
<evidence type="ECO:0000256" key="6">
    <source>
        <dbReference type="ARBA" id="ARBA00023004"/>
    </source>
</evidence>
<keyword evidence="7" id="KW-0411">Iron-sulfur</keyword>
<dbReference type="Gene3D" id="3.40.50.10420">
    <property type="entry name" value="NagB/RpiA/CoA transferase-like"/>
    <property type="match status" value="1"/>
</dbReference>
<dbReference type="PROSITE" id="PS00198">
    <property type="entry name" value="4FE4S_FER_1"/>
    <property type="match status" value="1"/>
</dbReference>
<keyword evidence="2" id="KW-0004">4Fe-4S</keyword>
<dbReference type="InterPro" id="IPR017896">
    <property type="entry name" value="4Fe4S_Fe-S-bd"/>
</dbReference>
<dbReference type="InterPro" id="IPR009051">
    <property type="entry name" value="Helical_ferredxn"/>
</dbReference>
<dbReference type="RefSeq" id="WP_062042511.1">
    <property type="nucleotide sequence ID" value="NZ_DF968182.1"/>
</dbReference>
<keyword evidence="6" id="KW-0408">Iron</keyword>
<sequence length="463" mass="51780">MIEVYNKFRKDSSLKAADTEHHRKISYNISRYDLAVKAGKQQYANLELARTRAAYLKNKVIGDLEKFLVEFEVNFEKNGGKIIWAQDAGDAIREILEIVKKYDAAYVVKSKSMVTEEIGLNEHLVEAGVEAIETDLGEFIVQQAGEQPYHIVTPAMHKSKEDVAALFNEKFGLPPGSTPEQVTAFVRSRLREKFFHARVGITGANFLVADTGSVCLTENEGNGLMSTAFPDVHIVVAGIEKVIPSVKNLDLFWPLLATHGTGQKMTAYNSLISGPRQEGESDGPAEMIVILLDNSRSEVLSRKNQRRALGCIRCGACLNTCPVYKTIGGHAYGTTYSGPIGSVITPWMKGLNEYKHLSFASTLCGSCTEVCPVKINLHELLLYNRNDSVKQGSYTVFDAFSMFTWKKIMLNRKWMDTGSAKMKNMVFKKAFSGLWGPERELPEIAADNFKQLWEERREGKIRK</sequence>
<reference evidence="9" key="1">
    <citation type="journal article" date="2015" name="Genome Announc.">
        <title>Draft Genome Sequence of Bacteroidales Strain TBC1, a Novel Isolate from a Methanogenic Wastewater Treatment System.</title>
        <authorList>
            <person name="Tourlousse D.M."/>
            <person name="Matsuura N."/>
            <person name="Sun L."/>
            <person name="Toyonaga M."/>
            <person name="Kuroda K."/>
            <person name="Ohashi A."/>
            <person name="Cruz R."/>
            <person name="Yamaguchi T."/>
            <person name="Sekiguchi Y."/>
        </authorList>
    </citation>
    <scope>NUCLEOTIDE SEQUENCE [LARGE SCALE GENOMIC DNA]</scope>
    <source>
        <strain evidence="9">TBC1</strain>
    </source>
</reference>
<dbReference type="SUPFAM" id="SSF100950">
    <property type="entry name" value="NagB/RpiA/CoA transferase-like"/>
    <property type="match status" value="1"/>
</dbReference>
<dbReference type="PROSITE" id="PS51379">
    <property type="entry name" value="4FE4S_FER_2"/>
    <property type="match status" value="1"/>
</dbReference>
<accession>A0A0S7BUK5</accession>
<dbReference type="Gene3D" id="1.10.1060.10">
    <property type="entry name" value="Alpha-helical ferredoxin"/>
    <property type="match status" value="1"/>
</dbReference>
<dbReference type="Pfam" id="PF02589">
    <property type="entry name" value="LUD_dom"/>
    <property type="match status" value="1"/>
</dbReference>
<proteinExistence type="predicted"/>
<keyword evidence="1" id="KW-0813">Transport</keyword>
<dbReference type="SUPFAM" id="SSF46548">
    <property type="entry name" value="alpha-helical ferredoxin"/>
    <property type="match status" value="1"/>
</dbReference>